<feature type="coiled-coil region" evidence="3">
    <location>
        <begin position="205"/>
        <end position="254"/>
    </location>
</feature>
<gene>
    <name evidence="6" type="ORF">TASK_LOCUS6447</name>
</gene>
<feature type="compositionally biased region" description="Low complexity" evidence="4">
    <location>
        <begin position="316"/>
        <end position="326"/>
    </location>
</feature>
<sequence length="477" mass="51779">MKDAVPLSSGFIVNAMTGSLPNCTHENADEYSCDSDSGDTVILRDDDPLDQCENGLSFVRFMSLEGGATTDGDLVTTTAARSASKSRLTPLPPGLSFLHNHPHFLATSIPPGSFMFTDCRLQMSMDEQKLHQTVENSSNFSTPVSSSSGTIAYLPQNFIEIAPKPISPPIHTSTPPSHPLPTQIPLPEKALGTNGHFKHPKSIQLSDLRCKNREAARKCRAKKKNYIQQLEHDFKDLKEKYAILQQENDDLKRFIFQHFGVNLTPKPSSSKTSTTTATVTTAAVPVQPSLPVVLNAPSGVHVLPTGQPILLKVVSPQPQAQQQQPQHSLAAATASERGDTESGNTFKLSRNEFGLVSAMYNGLAANRGLISEVDAVVAPHPAAAAEAQRGEAAQRMQSMRVLRSTQGLHAPLRLAMEERVMERMAPRLPGIYAHHPLAAQLSGALDTIDFCDILNSPEDAEVMVSPHLLMERQQGIL</sequence>
<evidence type="ECO:0000256" key="4">
    <source>
        <dbReference type="SAM" id="MobiDB-lite"/>
    </source>
</evidence>
<evidence type="ECO:0000313" key="7">
    <source>
        <dbReference type="Proteomes" id="UP000282613"/>
    </source>
</evidence>
<dbReference type="Gene3D" id="1.20.5.170">
    <property type="match status" value="1"/>
</dbReference>
<dbReference type="OrthoDB" id="15001at2759"/>
<dbReference type="AlphaFoldDB" id="A0A0R3W803"/>
<dbReference type="SUPFAM" id="SSF57959">
    <property type="entry name" value="Leucine zipper domain"/>
    <property type="match status" value="1"/>
</dbReference>
<dbReference type="STRING" id="60517.A0A0R3W803"/>
<dbReference type="GO" id="GO:0043248">
    <property type="term" value="P:proteasome assembly"/>
    <property type="evidence" value="ECO:0007669"/>
    <property type="project" value="InterPro"/>
</dbReference>
<dbReference type="WBParaSite" id="TASK_0000644601-mRNA-1">
    <property type="protein sequence ID" value="TASK_0000644601-mRNA-1"/>
    <property type="gene ID" value="TASK_0000644601"/>
</dbReference>
<dbReference type="InterPro" id="IPR004827">
    <property type="entry name" value="bZIP"/>
</dbReference>
<reference evidence="6 7" key="2">
    <citation type="submission" date="2018-11" db="EMBL/GenBank/DDBJ databases">
        <authorList>
            <consortium name="Pathogen Informatics"/>
        </authorList>
    </citation>
    <scope>NUCLEOTIDE SEQUENCE [LARGE SCALE GENOMIC DNA]</scope>
</reference>
<reference evidence="8" key="1">
    <citation type="submission" date="2017-02" db="UniProtKB">
        <authorList>
            <consortium name="WormBaseParasite"/>
        </authorList>
    </citation>
    <scope>IDENTIFICATION</scope>
</reference>
<dbReference type="EMBL" id="UYRS01018502">
    <property type="protein sequence ID" value="VDK36727.1"/>
    <property type="molecule type" value="Genomic_DNA"/>
</dbReference>
<dbReference type="Pfam" id="PF05348">
    <property type="entry name" value="UMP1"/>
    <property type="match status" value="1"/>
</dbReference>
<dbReference type="GO" id="GO:0005737">
    <property type="term" value="C:cytoplasm"/>
    <property type="evidence" value="ECO:0007669"/>
    <property type="project" value="TreeGrafter"/>
</dbReference>
<evidence type="ECO:0000313" key="8">
    <source>
        <dbReference type="WBParaSite" id="TASK_0000644601-mRNA-1"/>
    </source>
</evidence>
<dbReference type="PROSITE" id="PS50217">
    <property type="entry name" value="BZIP"/>
    <property type="match status" value="1"/>
</dbReference>
<protein>
    <submittedName>
        <fullName evidence="8">BZIP domain-containing protein</fullName>
    </submittedName>
</protein>
<keyword evidence="7" id="KW-1185">Reference proteome</keyword>
<feature type="region of interest" description="Disordered" evidence="4">
    <location>
        <begin position="316"/>
        <end position="345"/>
    </location>
</feature>
<dbReference type="SMART" id="SM00338">
    <property type="entry name" value="BRLZ"/>
    <property type="match status" value="1"/>
</dbReference>
<dbReference type="PANTHER" id="PTHR12828:SF3">
    <property type="entry name" value="PROTEASOME MATURATION PROTEIN"/>
    <property type="match status" value="1"/>
</dbReference>
<keyword evidence="3" id="KW-0175">Coiled coil</keyword>
<dbReference type="CDD" id="cd14686">
    <property type="entry name" value="bZIP"/>
    <property type="match status" value="1"/>
</dbReference>
<dbReference type="Pfam" id="PF07716">
    <property type="entry name" value="bZIP_2"/>
    <property type="match status" value="1"/>
</dbReference>
<name>A0A0R3W803_TAEAS</name>
<evidence type="ECO:0000313" key="6">
    <source>
        <dbReference type="EMBL" id="VDK36727.1"/>
    </source>
</evidence>
<keyword evidence="1" id="KW-0143">Chaperone</keyword>
<feature type="domain" description="BZIP" evidence="5">
    <location>
        <begin position="209"/>
        <end position="253"/>
    </location>
</feature>
<evidence type="ECO:0000259" key="5">
    <source>
        <dbReference type="PROSITE" id="PS50217"/>
    </source>
</evidence>
<evidence type="ECO:0000256" key="1">
    <source>
        <dbReference type="ARBA" id="ARBA00023186"/>
    </source>
</evidence>
<accession>A0A0R3W803</accession>
<dbReference type="GO" id="GO:0005634">
    <property type="term" value="C:nucleus"/>
    <property type="evidence" value="ECO:0007669"/>
    <property type="project" value="TreeGrafter"/>
</dbReference>
<dbReference type="Proteomes" id="UP000282613">
    <property type="component" value="Unassembled WGS sequence"/>
</dbReference>
<dbReference type="InterPro" id="IPR008012">
    <property type="entry name" value="Ump1"/>
</dbReference>
<dbReference type="InterPro" id="IPR046347">
    <property type="entry name" value="bZIP_sf"/>
</dbReference>
<evidence type="ECO:0000256" key="2">
    <source>
        <dbReference type="ARBA" id="ARBA00043974"/>
    </source>
</evidence>
<dbReference type="PROSITE" id="PS00036">
    <property type="entry name" value="BZIP_BASIC"/>
    <property type="match status" value="1"/>
</dbReference>
<evidence type="ECO:0000256" key="3">
    <source>
        <dbReference type="SAM" id="Coils"/>
    </source>
</evidence>
<proteinExistence type="inferred from homology"/>
<dbReference type="GO" id="GO:0003700">
    <property type="term" value="F:DNA-binding transcription factor activity"/>
    <property type="evidence" value="ECO:0007669"/>
    <property type="project" value="InterPro"/>
</dbReference>
<comment type="similarity">
    <text evidence="2">Belongs to the POMP/UMP1 family.</text>
</comment>
<dbReference type="PANTHER" id="PTHR12828">
    <property type="entry name" value="PROTEASOME MATURATION PROTEIN UMP1"/>
    <property type="match status" value="1"/>
</dbReference>
<organism evidence="8">
    <name type="scientific">Taenia asiatica</name>
    <name type="common">Asian tapeworm</name>
    <dbReference type="NCBI Taxonomy" id="60517"/>
    <lineage>
        <taxon>Eukaryota</taxon>
        <taxon>Metazoa</taxon>
        <taxon>Spiralia</taxon>
        <taxon>Lophotrochozoa</taxon>
        <taxon>Platyhelminthes</taxon>
        <taxon>Cestoda</taxon>
        <taxon>Eucestoda</taxon>
        <taxon>Cyclophyllidea</taxon>
        <taxon>Taeniidae</taxon>
        <taxon>Taenia</taxon>
    </lineage>
</organism>